<evidence type="ECO:0000313" key="2">
    <source>
        <dbReference type="EMBL" id="KAL0259026.1"/>
    </source>
</evidence>
<protein>
    <submittedName>
        <fullName evidence="2">Uncharacterized protein</fullName>
    </submittedName>
</protein>
<reference evidence="2 3" key="1">
    <citation type="submission" date="2024-02" db="EMBL/GenBank/DDBJ databases">
        <title>De novo assembly and annotation of 12 fungi associated with fruit tree decline syndrome in Ontario, Canada.</title>
        <authorList>
            <person name="Sulman M."/>
            <person name="Ellouze W."/>
            <person name="Ilyukhin E."/>
        </authorList>
    </citation>
    <scope>NUCLEOTIDE SEQUENCE [LARGE SCALE GENOMIC DNA]</scope>
    <source>
        <strain evidence="2 3">FDS-637</strain>
    </source>
</reference>
<dbReference type="Proteomes" id="UP001430584">
    <property type="component" value="Unassembled WGS sequence"/>
</dbReference>
<feature type="compositionally biased region" description="Basic and acidic residues" evidence="1">
    <location>
        <begin position="319"/>
        <end position="329"/>
    </location>
</feature>
<feature type="region of interest" description="Disordered" evidence="1">
    <location>
        <begin position="1"/>
        <end position="29"/>
    </location>
</feature>
<organism evidence="2 3">
    <name type="scientific">Diplodia seriata</name>
    <dbReference type="NCBI Taxonomy" id="420778"/>
    <lineage>
        <taxon>Eukaryota</taxon>
        <taxon>Fungi</taxon>
        <taxon>Dikarya</taxon>
        <taxon>Ascomycota</taxon>
        <taxon>Pezizomycotina</taxon>
        <taxon>Dothideomycetes</taxon>
        <taxon>Dothideomycetes incertae sedis</taxon>
        <taxon>Botryosphaeriales</taxon>
        <taxon>Botryosphaeriaceae</taxon>
        <taxon>Diplodia</taxon>
    </lineage>
</organism>
<name>A0ABR3CH40_9PEZI</name>
<sequence>MKPSKPIEPTEPTGPTEPTPAHRPATPDKFRLPLLKFNPLCLSDWHEHGAAHTGHPMVIVFRGVEFLVPPISFQVYVTYDTSHLNREERVDLAHKLFDEIAPMHVAHPVRLDVTFLGPVGRSSSSTDGADASTADYWQQQQDQEQQRRYVSACIKHYLSVWFWQKDYTSWRTRMVRSYSRSGVEGYMMFLITVPVPDWKERDALGMLSFALKKTRKRSREQDQEKTQAKAVPDPWYVWPTGLQAQVMGEEREGFVKRRLAVLRDEIQGVVWKRDATMKGEKDMNYALWMYHQIEGKWFTERWRKVYPTLGKAGSKHKNRDPALKDDLQRARAGTDSS</sequence>
<comment type="caution">
    <text evidence="2">The sequence shown here is derived from an EMBL/GenBank/DDBJ whole genome shotgun (WGS) entry which is preliminary data.</text>
</comment>
<keyword evidence="3" id="KW-1185">Reference proteome</keyword>
<accession>A0ABR3CH40</accession>
<dbReference type="GeneID" id="92010616"/>
<dbReference type="EMBL" id="JAJVCZ030000006">
    <property type="protein sequence ID" value="KAL0259026.1"/>
    <property type="molecule type" value="Genomic_DNA"/>
</dbReference>
<evidence type="ECO:0000313" key="3">
    <source>
        <dbReference type="Proteomes" id="UP001430584"/>
    </source>
</evidence>
<dbReference type="RefSeq" id="XP_066632055.1">
    <property type="nucleotide sequence ID" value="XM_066777960.1"/>
</dbReference>
<gene>
    <name evidence="2" type="ORF">SLS55_006531</name>
</gene>
<feature type="region of interest" description="Disordered" evidence="1">
    <location>
        <begin position="310"/>
        <end position="337"/>
    </location>
</feature>
<evidence type="ECO:0000256" key="1">
    <source>
        <dbReference type="SAM" id="MobiDB-lite"/>
    </source>
</evidence>
<proteinExistence type="predicted"/>